<evidence type="ECO:0000313" key="3">
    <source>
        <dbReference type="EMBL" id="PJK16897.1"/>
    </source>
</evidence>
<dbReference type="InterPro" id="IPR051465">
    <property type="entry name" value="Cell_Envelope_Struct_Comp"/>
</dbReference>
<feature type="signal peptide" evidence="1">
    <location>
        <begin position="1"/>
        <end position="28"/>
    </location>
</feature>
<dbReference type="InterPro" id="IPR001119">
    <property type="entry name" value="SLH_dom"/>
</dbReference>
<dbReference type="PANTHER" id="PTHR43308">
    <property type="entry name" value="OUTER MEMBRANE PROTEIN ALPHA-RELATED"/>
    <property type="match status" value="1"/>
</dbReference>
<dbReference type="OrthoDB" id="5845122at2"/>
<gene>
    <name evidence="3" type="ORF">CQS04_07020</name>
</gene>
<comment type="caution">
    <text evidence="3">The sequence shown here is derived from an EMBL/GenBank/DDBJ whole genome shotgun (WGS) entry which is preliminary data.</text>
</comment>
<dbReference type="EMBL" id="PCGR01000002">
    <property type="protein sequence ID" value="PJK16897.1"/>
    <property type="molecule type" value="Genomic_DNA"/>
</dbReference>
<name>A0A2M9F0B3_9BACL</name>
<evidence type="ECO:0000256" key="1">
    <source>
        <dbReference type="SAM" id="SignalP"/>
    </source>
</evidence>
<evidence type="ECO:0000259" key="2">
    <source>
        <dbReference type="PROSITE" id="PS51272"/>
    </source>
</evidence>
<sequence length="340" mass="37671">MKPSIKKAAGLALATAVLTTGLVPTASAQSASFTDVPKTNVHYDNIYNLANRDIISGYPDGTYQPAKNLTRAEAAVLLVKALGLKTEDHRRSFFPDVKQDSWYMDDINALVQNEIISGYENGNFGPNDNLTRAQMATILANAYELYAASEIDIPFTDVQAGAWYDEAVQGLYRFDVTAGASATKFAPKALVRRDEMASFVVNAEKVFEEEKAEEWMATRVSEYNNTNPGDVYTATVDTDQNLIHVTIAPTDRNLESSDMYEVFYTLLPIEQTEEVYVKGQTVNVAELTRGDGSFFYILDQLGAEFEADANELSGKYITLVFKGAYGEEFEYTVTFINETP</sequence>
<evidence type="ECO:0000313" key="4">
    <source>
        <dbReference type="Proteomes" id="UP000228680"/>
    </source>
</evidence>
<dbReference type="RefSeq" id="WP_100353443.1">
    <property type="nucleotide sequence ID" value="NZ_PCGR01000002.1"/>
</dbReference>
<dbReference type="Pfam" id="PF00395">
    <property type="entry name" value="SLH"/>
    <property type="match status" value="3"/>
</dbReference>
<proteinExistence type="predicted"/>
<reference evidence="3 4" key="1">
    <citation type="submission" date="2017-10" db="EMBL/GenBank/DDBJ databases">
        <title>Draft genome of Chryseomicrobium casticus sp. nov.</title>
        <authorList>
            <person name="Chakraborty R."/>
            <person name="Saha T."/>
        </authorList>
    </citation>
    <scope>NUCLEOTIDE SEQUENCE [LARGE SCALE GENOMIC DNA]</scope>
    <source>
        <strain evidence="3 4">ET03</strain>
    </source>
</reference>
<feature type="chain" id="PRO_5014734692" description="SLH domain-containing protein" evidence="1">
    <location>
        <begin position="29"/>
        <end position="340"/>
    </location>
</feature>
<dbReference type="PROSITE" id="PS51272">
    <property type="entry name" value="SLH"/>
    <property type="match status" value="3"/>
</dbReference>
<dbReference type="AlphaFoldDB" id="A0A2M9F0B3"/>
<keyword evidence="1" id="KW-0732">Signal</keyword>
<feature type="domain" description="SLH" evidence="2">
    <location>
        <begin position="154"/>
        <end position="214"/>
    </location>
</feature>
<feature type="domain" description="SLH" evidence="2">
    <location>
        <begin position="29"/>
        <end position="89"/>
    </location>
</feature>
<organism evidence="3 4">
    <name type="scientific">Chryseomicrobium excrementi</name>
    <dbReference type="NCBI Taxonomy" id="2041346"/>
    <lineage>
        <taxon>Bacteria</taxon>
        <taxon>Bacillati</taxon>
        <taxon>Bacillota</taxon>
        <taxon>Bacilli</taxon>
        <taxon>Bacillales</taxon>
        <taxon>Caryophanaceae</taxon>
        <taxon>Chryseomicrobium</taxon>
    </lineage>
</organism>
<protein>
    <recommendedName>
        <fullName evidence="2">SLH domain-containing protein</fullName>
    </recommendedName>
</protein>
<accession>A0A2M9F0B3</accession>
<feature type="domain" description="SLH" evidence="2">
    <location>
        <begin position="90"/>
        <end position="153"/>
    </location>
</feature>
<dbReference type="Proteomes" id="UP000228680">
    <property type="component" value="Unassembled WGS sequence"/>
</dbReference>
<keyword evidence="4" id="KW-1185">Reference proteome</keyword>